<evidence type="ECO:0000259" key="1">
    <source>
        <dbReference type="PROSITE" id="PS50206"/>
    </source>
</evidence>
<gene>
    <name evidence="2" type="ORF">GA0070622_3189</name>
</gene>
<dbReference type="InterPro" id="IPR001763">
    <property type="entry name" value="Rhodanese-like_dom"/>
</dbReference>
<name>A0A1A9BBA7_9ACTN</name>
<sequence length="133" mass="13664">MTGRAQGTAGRPRGGLLRRLLGARVPSVGPAEAAAVVAAGGLLIDVREPVEWRAGHAPRARHIPLGQLAGHLAEVPTDRPVVTVCRSGARSRQAARILADAGRQVHDLSGGMRAWADAGLAVQAKGGRPGRVA</sequence>
<dbReference type="STRING" id="946078.GA0070622_3189"/>
<dbReference type="OrthoDB" id="9802028at2"/>
<dbReference type="CDD" id="cd00158">
    <property type="entry name" value="RHOD"/>
    <property type="match status" value="1"/>
</dbReference>
<dbReference type="AlphaFoldDB" id="A0A1A9BBA7"/>
<dbReference type="PANTHER" id="PTHR43031">
    <property type="entry name" value="FAD-DEPENDENT OXIDOREDUCTASE"/>
    <property type="match status" value="1"/>
</dbReference>
<proteinExistence type="predicted"/>
<protein>
    <submittedName>
        <fullName evidence="2">Rhodanese-related sulfurtransferase</fullName>
    </submittedName>
</protein>
<evidence type="ECO:0000313" key="3">
    <source>
        <dbReference type="Proteomes" id="UP000199558"/>
    </source>
</evidence>
<dbReference type="Gene3D" id="3.40.250.10">
    <property type="entry name" value="Rhodanese-like domain"/>
    <property type="match status" value="1"/>
</dbReference>
<reference evidence="3" key="1">
    <citation type="submission" date="2016-06" db="EMBL/GenBank/DDBJ databases">
        <authorList>
            <person name="Varghese N."/>
            <person name="Submissions Spin"/>
        </authorList>
    </citation>
    <scope>NUCLEOTIDE SEQUENCE [LARGE SCALE GENOMIC DNA]</scope>
    <source>
        <strain evidence="3">DSM 45794</strain>
    </source>
</reference>
<dbReference type="PROSITE" id="PS50206">
    <property type="entry name" value="RHODANESE_3"/>
    <property type="match status" value="1"/>
</dbReference>
<organism evidence="2 3">
    <name type="scientific">Micromonospora sediminicola</name>
    <dbReference type="NCBI Taxonomy" id="946078"/>
    <lineage>
        <taxon>Bacteria</taxon>
        <taxon>Bacillati</taxon>
        <taxon>Actinomycetota</taxon>
        <taxon>Actinomycetes</taxon>
        <taxon>Micromonosporales</taxon>
        <taxon>Micromonosporaceae</taxon>
        <taxon>Micromonospora</taxon>
    </lineage>
</organism>
<dbReference type="Pfam" id="PF00581">
    <property type="entry name" value="Rhodanese"/>
    <property type="match status" value="1"/>
</dbReference>
<dbReference type="GO" id="GO:0016740">
    <property type="term" value="F:transferase activity"/>
    <property type="evidence" value="ECO:0007669"/>
    <property type="project" value="UniProtKB-KW"/>
</dbReference>
<keyword evidence="3" id="KW-1185">Reference proteome</keyword>
<accession>A0A1A9BBA7</accession>
<dbReference type="SUPFAM" id="SSF52821">
    <property type="entry name" value="Rhodanese/Cell cycle control phosphatase"/>
    <property type="match status" value="1"/>
</dbReference>
<dbReference type="EMBL" id="FLRH01000003">
    <property type="protein sequence ID" value="SBT66172.1"/>
    <property type="molecule type" value="Genomic_DNA"/>
</dbReference>
<evidence type="ECO:0000313" key="2">
    <source>
        <dbReference type="EMBL" id="SBT66172.1"/>
    </source>
</evidence>
<dbReference type="Proteomes" id="UP000199558">
    <property type="component" value="Unassembled WGS sequence"/>
</dbReference>
<dbReference type="InterPro" id="IPR050229">
    <property type="entry name" value="GlpE_sulfurtransferase"/>
</dbReference>
<dbReference type="InterPro" id="IPR036873">
    <property type="entry name" value="Rhodanese-like_dom_sf"/>
</dbReference>
<keyword evidence="2" id="KW-0808">Transferase</keyword>
<dbReference type="SMART" id="SM00450">
    <property type="entry name" value="RHOD"/>
    <property type="match status" value="1"/>
</dbReference>
<dbReference type="PANTHER" id="PTHR43031:SF1">
    <property type="entry name" value="PYRIDINE NUCLEOTIDE-DISULPHIDE OXIDOREDUCTASE"/>
    <property type="match status" value="1"/>
</dbReference>
<feature type="domain" description="Rhodanese" evidence="1">
    <location>
        <begin position="37"/>
        <end position="124"/>
    </location>
</feature>